<dbReference type="Proteomes" id="UP001382904">
    <property type="component" value="Unassembled WGS sequence"/>
</dbReference>
<comment type="caution">
    <text evidence="1">The sequence shown here is derived from an EMBL/GenBank/DDBJ whole genome shotgun (WGS) entry which is preliminary data.</text>
</comment>
<dbReference type="EMBL" id="JBBKAM010000004">
    <property type="protein sequence ID" value="MEJ8646326.1"/>
    <property type="molecule type" value="Genomic_DNA"/>
</dbReference>
<protein>
    <submittedName>
        <fullName evidence="1">Uncharacterized protein</fullName>
    </submittedName>
</protein>
<keyword evidence="2" id="KW-1185">Reference proteome</keyword>
<gene>
    <name evidence="1" type="ORF">WKI68_43870</name>
</gene>
<organism evidence="1 2">
    <name type="scientific">Streptomyces caledonius</name>
    <dbReference type="NCBI Taxonomy" id="3134107"/>
    <lineage>
        <taxon>Bacteria</taxon>
        <taxon>Bacillati</taxon>
        <taxon>Actinomycetota</taxon>
        <taxon>Actinomycetes</taxon>
        <taxon>Kitasatosporales</taxon>
        <taxon>Streptomycetaceae</taxon>
        <taxon>Streptomyces</taxon>
    </lineage>
</organism>
<accession>A0ABU8UFN8</accession>
<name>A0ABU8UFN8_9ACTN</name>
<sequence length="172" mass="19154">MQELTHSDSAFINFRDHVFNESGGHGYRWIDIKRFRLPVEAPGDLDVIAALIAHVQFRDDYAGGGVEPDGTRHGPYWTQNVTVDAYRAITRDDAARTLQSWAGQHGPLPSSLEDALAREVHSTVRAATSCYELSNLGPEAFHDWGGVHIDFHEFVVIDRQELSLTLIVAADD</sequence>
<proteinExistence type="predicted"/>
<evidence type="ECO:0000313" key="1">
    <source>
        <dbReference type="EMBL" id="MEJ8646326.1"/>
    </source>
</evidence>
<reference evidence="1 2" key="1">
    <citation type="submission" date="2024-03" db="EMBL/GenBank/DDBJ databases">
        <title>Novel Streptomyces species of biotechnological and ecological value are a feature of Machair soil.</title>
        <authorList>
            <person name="Prole J.R."/>
            <person name="Goodfellow M."/>
            <person name="Allenby N."/>
            <person name="Ward A.C."/>
        </authorList>
    </citation>
    <scope>NUCLEOTIDE SEQUENCE [LARGE SCALE GENOMIC DNA]</scope>
    <source>
        <strain evidence="1 2">MS1.HAVA.3</strain>
    </source>
</reference>
<evidence type="ECO:0000313" key="2">
    <source>
        <dbReference type="Proteomes" id="UP001382904"/>
    </source>
</evidence>